<evidence type="ECO:0000313" key="2">
    <source>
        <dbReference type="Proteomes" id="UP001595075"/>
    </source>
</evidence>
<accession>A0ABR4C9L6</accession>
<keyword evidence="2" id="KW-1185">Reference proteome</keyword>
<evidence type="ECO:0000313" key="1">
    <source>
        <dbReference type="EMBL" id="KAL2066197.1"/>
    </source>
</evidence>
<dbReference type="Proteomes" id="UP001595075">
    <property type="component" value="Unassembled WGS sequence"/>
</dbReference>
<protein>
    <submittedName>
        <fullName evidence="1">Uncharacterized protein</fullName>
    </submittedName>
</protein>
<reference evidence="1 2" key="1">
    <citation type="journal article" date="2024" name="Commun. Biol.">
        <title>Comparative genomic analysis of thermophilic fungi reveals convergent evolutionary adaptations and gene losses.</title>
        <authorList>
            <person name="Steindorff A.S."/>
            <person name="Aguilar-Pontes M.V."/>
            <person name="Robinson A.J."/>
            <person name="Andreopoulos B."/>
            <person name="LaButti K."/>
            <person name="Kuo A."/>
            <person name="Mondo S."/>
            <person name="Riley R."/>
            <person name="Otillar R."/>
            <person name="Haridas S."/>
            <person name="Lipzen A."/>
            <person name="Grimwood J."/>
            <person name="Schmutz J."/>
            <person name="Clum A."/>
            <person name="Reid I.D."/>
            <person name="Moisan M.C."/>
            <person name="Butler G."/>
            <person name="Nguyen T.T.M."/>
            <person name="Dewar K."/>
            <person name="Conant G."/>
            <person name="Drula E."/>
            <person name="Henrissat B."/>
            <person name="Hansel C."/>
            <person name="Singer S."/>
            <person name="Hutchinson M.I."/>
            <person name="de Vries R.P."/>
            <person name="Natvig D.O."/>
            <person name="Powell A.J."/>
            <person name="Tsang A."/>
            <person name="Grigoriev I.V."/>
        </authorList>
    </citation>
    <scope>NUCLEOTIDE SEQUENCE [LARGE SCALE GENOMIC DNA]</scope>
    <source>
        <strain evidence="1 2">CBS 494.80</strain>
    </source>
</reference>
<proteinExistence type="predicted"/>
<organism evidence="1 2">
    <name type="scientific">Oculimacula yallundae</name>
    <dbReference type="NCBI Taxonomy" id="86028"/>
    <lineage>
        <taxon>Eukaryota</taxon>
        <taxon>Fungi</taxon>
        <taxon>Dikarya</taxon>
        <taxon>Ascomycota</taxon>
        <taxon>Pezizomycotina</taxon>
        <taxon>Leotiomycetes</taxon>
        <taxon>Helotiales</taxon>
        <taxon>Ploettnerulaceae</taxon>
        <taxon>Oculimacula</taxon>
    </lineage>
</organism>
<gene>
    <name evidence="1" type="ORF">VTL71DRAFT_2268</name>
</gene>
<name>A0ABR4C9L6_9HELO</name>
<comment type="caution">
    <text evidence="1">The sequence shown here is derived from an EMBL/GenBank/DDBJ whole genome shotgun (WGS) entry which is preliminary data.</text>
</comment>
<sequence length="86" mass="9532">MTGPVRRLSFEMEVNPETSFDVKAIAIIRGGPSGVATASYPAAEKHLSEISICDNEDQWEGKGTEIPFRRRSISRSSQALYTTAWK</sequence>
<dbReference type="EMBL" id="JAZHXI010000011">
    <property type="protein sequence ID" value="KAL2066197.1"/>
    <property type="molecule type" value="Genomic_DNA"/>
</dbReference>